<organism evidence="27 28">
    <name type="scientific">Elysia crispata</name>
    <name type="common">lettuce slug</name>
    <dbReference type="NCBI Taxonomy" id="231223"/>
    <lineage>
        <taxon>Eukaryota</taxon>
        <taxon>Metazoa</taxon>
        <taxon>Spiralia</taxon>
        <taxon>Lophotrochozoa</taxon>
        <taxon>Mollusca</taxon>
        <taxon>Gastropoda</taxon>
        <taxon>Heterobranchia</taxon>
        <taxon>Euthyneura</taxon>
        <taxon>Panpulmonata</taxon>
        <taxon>Sacoglossa</taxon>
        <taxon>Placobranchoidea</taxon>
        <taxon>Plakobranchidae</taxon>
        <taxon>Elysia</taxon>
    </lineage>
</organism>
<evidence type="ECO:0000256" key="18">
    <source>
        <dbReference type="PIRNR" id="PIRNR000628"/>
    </source>
</evidence>
<dbReference type="FunFam" id="2.60.40.10:FF:000020">
    <property type="entry name" value="Fibroblast growth factor receptor"/>
    <property type="match status" value="1"/>
</dbReference>
<accession>A0AAE0Z8Z6</accession>
<feature type="binding site" evidence="20">
    <location>
        <position position="677"/>
    </location>
    <ligand>
        <name>ATP</name>
        <dbReference type="ChEBI" id="CHEBI:30616"/>
    </ligand>
</feature>
<feature type="disulfide bond" evidence="21">
    <location>
        <begin position="164"/>
        <end position="215"/>
    </location>
</feature>
<evidence type="ECO:0000256" key="5">
    <source>
        <dbReference type="ARBA" id="ARBA00022729"/>
    </source>
</evidence>
<feature type="binding site" evidence="20">
    <location>
        <position position="573"/>
    </location>
    <ligand>
        <name>ATP</name>
        <dbReference type="ChEBI" id="CHEBI:30616"/>
    </ligand>
</feature>
<name>A0AAE0Z8Z6_9GAST</name>
<dbReference type="InterPro" id="IPR001245">
    <property type="entry name" value="Ser-Thr/Tyr_kinase_cat_dom"/>
</dbReference>
<dbReference type="PROSITE" id="PS00107">
    <property type="entry name" value="PROTEIN_KINASE_ATP"/>
    <property type="match status" value="1"/>
</dbReference>
<dbReference type="FunFam" id="1.10.510.10:FF:000007">
    <property type="entry name" value="Fibroblast growth factor receptor"/>
    <property type="match status" value="1"/>
</dbReference>
<reference evidence="27" key="1">
    <citation type="journal article" date="2023" name="G3 (Bethesda)">
        <title>A reference genome for the long-term kleptoplast-retaining sea slug Elysia crispata morphotype clarki.</title>
        <authorList>
            <person name="Eastman K.E."/>
            <person name="Pendleton A.L."/>
            <person name="Shaikh M.A."/>
            <person name="Suttiyut T."/>
            <person name="Ogas R."/>
            <person name="Tomko P."/>
            <person name="Gavelis G."/>
            <person name="Widhalm J.R."/>
            <person name="Wisecaver J.H."/>
        </authorList>
    </citation>
    <scope>NUCLEOTIDE SEQUENCE</scope>
    <source>
        <strain evidence="27">ECLA1</strain>
    </source>
</reference>
<dbReference type="FunFam" id="3.30.200.20:FF:000814">
    <property type="entry name" value="Fibroblast growth factor receptor 2"/>
    <property type="match status" value="1"/>
</dbReference>
<evidence type="ECO:0000256" key="16">
    <source>
        <dbReference type="ARBA" id="ARBA00023319"/>
    </source>
</evidence>
<evidence type="ECO:0000259" key="25">
    <source>
        <dbReference type="PROSITE" id="PS50011"/>
    </source>
</evidence>
<dbReference type="InterPro" id="IPR017441">
    <property type="entry name" value="Protein_kinase_ATP_BS"/>
</dbReference>
<dbReference type="PANTHER" id="PTHR24416">
    <property type="entry name" value="TYROSINE-PROTEIN KINASE RECEPTOR"/>
    <property type="match status" value="1"/>
</dbReference>
<dbReference type="GO" id="GO:0005524">
    <property type="term" value="F:ATP binding"/>
    <property type="evidence" value="ECO:0007669"/>
    <property type="project" value="UniProtKB-UniRule"/>
</dbReference>
<feature type="domain" description="Ig-like" evidence="26">
    <location>
        <begin position="128"/>
        <end position="231"/>
    </location>
</feature>
<dbReference type="InterPro" id="IPR050122">
    <property type="entry name" value="RTK"/>
</dbReference>
<comment type="similarity">
    <text evidence="18">Belongs to the protein kinase superfamily. Tyr protein kinase family. Fibroblast growth factor receptor subfamily.</text>
</comment>
<evidence type="ECO:0000256" key="20">
    <source>
        <dbReference type="PIRSR" id="PIRSR000628-2"/>
    </source>
</evidence>
<evidence type="ECO:0000256" key="21">
    <source>
        <dbReference type="PIRSR" id="PIRSR000628-3"/>
    </source>
</evidence>
<evidence type="ECO:0000256" key="2">
    <source>
        <dbReference type="ARBA" id="ARBA00022553"/>
    </source>
</evidence>
<dbReference type="Gene3D" id="1.10.510.10">
    <property type="entry name" value="Transferase(Phosphotransferase) domain 1"/>
    <property type="match status" value="1"/>
</dbReference>
<keyword evidence="11 18" id="KW-0472">Membrane</keyword>
<evidence type="ECO:0000256" key="19">
    <source>
        <dbReference type="PIRSR" id="PIRSR000628-1"/>
    </source>
</evidence>
<dbReference type="InterPro" id="IPR020635">
    <property type="entry name" value="Tyr_kinase_cat_dom"/>
</dbReference>
<evidence type="ECO:0000256" key="15">
    <source>
        <dbReference type="ARBA" id="ARBA00023180"/>
    </source>
</evidence>
<dbReference type="InterPro" id="IPR036179">
    <property type="entry name" value="Ig-like_dom_sf"/>
</dbReference>
<dbReference type="InterPro" id="IPR013783">
    <property type="entry name" value="Ig-like_fold"/>
</dbReference>
<feature type="binding site" evidence="20">
    <location>
        <begin position="567"/>
        <end position="569"/>
    </location>
    <ligand>
        <name>ATP</name>
        <dbReference type="ChEBI" id="CHEBI:30616"/>
    </ligand>
</feature>
<evidence type="ECO:0000256" key="10">
    <source>
        <dbReference type="ARBA" id="ARBA00022989"/>
    </source>
</evidence>
<dbReference type="AlphaFoldDB" id="A0AAE0Z8Z6"/>
<dbReference type="InterPro" id="IPR000719">
    <property type="entry name" value="Prot_kinase_dom"/>
</dbReference>
<sequence>MDRRVSSSRQKLGKPNYLSTFTHVKTPWTPTFTGKPILNKEECVGAKVKLNCLAHGSPTPFITWWRNNTMVHAHRDSRRKIKKNALLIHNIQPEDAGEYSCYAENKHNRAWRNYTIKVLDSSEDGCRPASKKKFQRKKKLRWSLDMTQVDTRVGQFSSFIQLQCPAVGNPKPTTEWLKNGKPIVFTHDPDARLQNIKDGLVIKNLIQVDEGNYTCRVSNTHGILEHTYRLEIKQSIPHMPVVEQPQNITVRVGETARFVCKLALSNTHPAYKWDRLITAVDSNGTEVAITEVLQGNTNSRTTSTVNISNPEVLVIHNVTTEDEGKYSCHVSNVVGTSTKYAYLEVIDDEEYAAMYGNSKQGTSGSSSKTTLMILLGIIALLVAFLTAILMCMYRRLKLKQRGMGRHSQRHMKRIIIMQENHLYYPTKDPDAVAPLVIPQVIIQDGYTSGGAGNRRHRLSSDFTEVSEYELPLDAKWEFPRERLKLGSRLGEGAFGLVVKAEAMGLLNSNSSSPTTVAVKMLKKDATDREMTDLIREMETMKLIGKNKNIINLLGCCTQRGPLYVIVEFAPYGNLRDFLKLHRPPNPSFTHCSPIEPFSADGYEQPMIPGSVACAGLTSCPEDGSGELMMSLTQKDLISFAFQVARGMEYLASKQCIHRDLAARNVLVAEDYVLKLADFGLTRNLQQFDYYRKTTDGRLPVKWMAPEALFDRKYTSKSDVWSYGVLLWEIFTLGGNPYPSVPVEALFAKLKEGHRMEKPPYASSKMYHIMRQTWQEDPNKRPCFKQLVQELDYMLTLSLKDEAYLHLEPFDSPTDSQYSSMSHSSTSSSRNSSHSSNSSGDNSVIE</sequence>
<keyword evidence="12 18" id="KW-0829">Tyrosine-protein kinase</keyword>
<proteinExistence type="inferred from homology"/>
<evidence type="ECO:0000256" key="22">
    <source>
        <dbReference type="PROSITE-ProRule" id="PRU10141"/>
    </source>
</evidence>
<dbReference type="EC" id="2.7.10.1" evidence="18"/>
<feature type="binding site" evidence="20 22">
    <location>
        <position position="519"/>
    </location>
    <ligand>
        <name>ATP</name>
        <dbReference type="ChEBI" id="CHEBI:30616"/>
    </ligand>
</feature>
<dbReference type="EMBL" id="JAWDGP010004362">
    <property type="protein sequence ID" value="KAK3764988.1"/>
    <property type="molecule type" value="Genomic_DNA"/>
</dbReference>
<dbReference type="SMART" id="SM00219">
    <property type="entry name" value="TyrKc"/>
    <property type="match status" value="1"/>
</dbReference>
<evidence type="ECO:0000256" key="3">
    <source>
        <dbReference type="ARBA" id="ARBA00022679"/>
    </source>
</evidence>
<evidence type="ECO:0000313" key="27">
    <source>
        <dbReference type="EMBL" id="KAK3764988.1"/>
    </source>
</evidence>
<dbReference type="PROSITE" id="PS00109">
    <property type="entry name" value="PROTEIN_KINASE_TYR"/>
    <property type="match status" value="1"/>
</dbReference>
<evidence type="ECO:0000256" key="6">
    <source>
        <dbReference type="ARBA" id="ARBA00022737"/>
    </source>
</evidence>
<feature type="region of interest" description="Disordered" evidence="23">
    <location>
        <begin position="813"/>
        <end position="845"/>
    </location>
</feature>
<dbReference type="Gene3D" id="3.30.200.20">
    <property type="entry name" value="Phosphorylase Kinase, domain 1"/>
    <property type="match status" value="1"/>
</dbReference>
<dbReference type="InterPro" id="IPR007110">
    <property type="entry name" value="Ig-like_dom"/>
</dbReference>
<dbReference type="PROSITE" id="PS50011">
    <property type="entry name" value="PROTEIN_KINASE_DOM"/>
    <property type="match status" value="1"/>
</dbReference>
<dbReference type="Proteomes" id="UP001283361">
    <property type="component" value="Unassembled WGS sequence"/>
</dbReference>
<comment type="caution">
    <text evidence="27">The sequence shown here is derived from an EMBL/GenBank/DDBJ whole genome shotgun (WGS) entry which is preliminary data.</text>
</comment>
<keyword evidence="9 18" id="KW-0067">ATP-binding</keyword>
<dbReference type="InterPro" id="IPR016248">
    <property type="entry name" value="FGF_rcpt_fam"/>
</dbReference>
<dbReference type="Pfam" id="PF13927">
    <property type="entry name" value="Ig_3"/>
    <property type="match status" value="2"/>
</dbReference>
<keyword evidence="28" id="KW-1185">Reference proteome</keyword>
<evidence type="ECO:0000256" key="12">
    <source>
        <dbReference type="ARBA" id="ARBA00023137"/>
    </source>
</evidence>
<dbReference type="SMART" id="SM00408">
    <property type="entry name" value="IGc2"/>
    <property type="match status" value="3"/>
</dbReference>
<dbReference type="PROSITE" id="PS50835">
    <property type="entry name" value="IG_LIKE"/>
    <property type="match status" value="3"/>
</dbReference>
<feature type="domain" description="Ig-like" evidence="26">
    <location>
        <begin position="30"/>
        <end position="117"/>
    </location>
</feature>
<evidence type="ECO:0000256" key="13">
    <source>
        <dbReference type="ARBA" id="ARBA00023157"/>
    </source>
</evidence>
<dbReference type="SUPFAM" id="SSF56112">
    <property type="entry name" value="Protein kinase-like (PK-like)"/>
    <property type="match status" value="1"/>
</dbReference>
<keyword evidence="2" id="KW-0597">Phosphoprotein</keyword>
<dbReference type="InterPro" id="IPR008266">
    <property type="entry name" value="Tyr_kinase_AS"/>
</dbReference>
<evidence type="ECO:0000256" key="7">
    <source>
        <dbReference type="ARBA" id="ARBA00022741"/>
    </source>
</evidence>
<dbReference type="PANTHER" id="PTHR24416:SF550">
    <property type="entry name" value="FIBROBLAST GROWTH FACTOR RECEPTOR HOMOLOG 1-RELATED"/>
    <property type="match status" value="1"/>
</dbReference>
<dbReference type="PIRSF" id="PIRSF000628">
    <property type="entry name" value="FGFR"/>
    <property type="match status" value="1"/>
</dbReference>
<dbReference type="FunFam" id="2.60.40.10:FF:000016">
    <property type="entry name" value="Fibroblast growth factor receptor"/>
    <property type="match status" value="2"/>
</dbReference>
<dbReference type="InterPro" id="IPR003598">
    <property type="entry name" value="Ig_sub2"/>
</dbReference>
<evidence type="ECO:0000256" key="14">
    <source>
        <dbReference type="ARBA" id="ARBA00023170"/>
    </source>
</evidence>
<dbReference type="Pfam" id="PF07679">
    <property type="entry name" value="I-set"/>
    <property type="match status" value="1"/>
</dbReference>
<feature type="binding site" evidence="20">
    <location>
        <begin position="489"/>
        <end position="495"/>
    </location>
    <ligand>
        <name>ATP</name>
        <dbReference type="ChEBI" id="CHEBI:30616"/>
    </ligand>
</feature>
<dbReference type="Pfam" id="PF07714">
    <property type="entry name" value="PK_Tyr_Ser-Thr"/>
    <property type="match status" value="1"/>
</dbReference>
<dbReference type="GO" id="GO:0043235">
    <property type="term" value="C:receptor complex"/>
    <property type="evidence" value="ECO:0007669"/>
    <property type="project" value="TreeGrafter"/>
</dbReference>
<dbReference type="GO" id="GO:0008284">
    <property type="term" value="P:positive regulation of cell population proliferation"/>
    <property type="evidence" value="ECO:0007669"/>
    <property type="project" value="InterPro"/>
</dbReference>
<evidence type="ECO:0000256" key="24">
    <source>
        <dbReference type="SAM" id="Phobius"/>
    </source>
</evidence>
<evidence type="ECO:0000256" key="23">
    <source>
        <dbReference type="SAM" id="MobiDB-lite"/>
    </source>
</evidence>
<feature type="compositionally biased region" description="Low complexity" evidence="23">
    <location>
        <begin position="815"/>
        <end position="845"/>
    </location>
</feature>
<keyword evidence="5" id="KW-0732">Signal</keyword>
<evidence type="ECO:0000256" key="9">
    <source>
        <dbReference type="ARBA" id="ARBA00022840"/>
    </source>
</evidence>
<keyword evidence="4 24" id="KW-0812">Transmembrane</keyword>
<evidence type="ECO:0000256" key="11">
    <source>
        <dbReference type="ARBA" id="ARBA00023136"/>
    </source>
</evidence>
<keyword evidence="3 18" id="KW-0808">Transferase</keyword>
<evidence type="ECO:0000313" key="28">
    <source>
        <dbReference type="Proteomes" id="UP001283361"/>
    </source>
</evidence>
<feature type="disulfide bond" evidence="21">
    <location>
        <begin position="52"/>
        <end position="101"/>
    </location>
</feature>
<evidence type="ECO:0000256" key="1">
    <source>
        <dbReference type="ARBA" id="ARBA00004167"/>
    </source>
</evidence>
<dbReference type="GO" id="GO:0005007">
    <property type="term" value="F:fibroblast growth factor receptor activity"/>
    <property type="evidence" value="ECO:0007669"/>
    <property type="project" value="InterPro"/>
</dbReference>
<dbReference type="InterPro" id="IPR011009">
    <property type="entry name" value="Kinase-like_dom_sf"/>
</dbReference>
<keyword evidence="6" id="KW-0677">Repeat</keyword>
<evidence type="ECO:0000256" key="17">
    <source>
        <dbReference type="ARBA" id="ARBA00051243"/>
    </source>
</evidence>
<evidence type="ECO:0000256" key="8">
    <source>
        <dbReference type="ARBA" id="ARBA00022777"/>
    </source>
</evidence>
<keyword evidence="8 18" id="KW-0418">Kinase</keyword>
<keyword evidence="15" id="KW-0325">Glycoprotein</keyword>
<feature type="active site" description="Proton acceptor" evidence="19">
    <location>
        <position position="659"/>
    </location>
</feature>
<keyword evidence="10 24" id="KW-1133">Transmembrane helix</keyword>
<evidence type="ECO:0000259" key="26">
    <source>
        <dbReference type="PROSITE" id="PS50835"/>
    </source>
</evidence>
<dbReference type="SMART" id="SM00409">
    <property type="entry name" value="IG"/>
    <property type="match status" value="3"/>
</dbReference>
<feature type="disulfide bond" evidence="21">
    <location>
        <begin position="260"/>
        <end position="328"/>
    </location>
</feature>
<comment type="subcellular location">
    <subcellularLocation>
        <location evidence="1">Membrane</location>
        <topology evidence="1">Single-pass membrane protein</topology>
    </subcellularLocation>
</comment>
<dbReference type="SUPFAM" id="SSF48726">
    <property type="entry name" value="Immunoglobulin"/>
    <property type="match status" value="3"/>
</dbReference>
<keyword evidence="16" id="KW-0393">Immunoglobulin domain</keyword>
<dbReference type="InterPro" id="IPR003599">
    <property type="entry name" value="Ig_sub"/>
</dbReference>
<keyword evidence="7 18" id="KW-0547">Nucleotide-binding</keyword>
<keyword evidence="13 21" id="KW-1015">Disulfide bond</keyword>
<gene>
    <name evidence="27" type="ORF">RRG08_011075</name>
</gene>
<feature type="domain" description="Protein kinase" evidence="25">
    <location>
        <begin position="483"/>
        <end position="793"/>
    </location>
</feature>
<evidence type="ECO:0000256" key="4">
    <source>
        <dbReference type="ARBA" id="ARBA00022692"/>
    </source>
</evidence>
<keyword evidence="14 18" id="KW-0675">Receptor</keyword>
<feature type="transmembrane region" description="Helical" evidence="24">
    <location>
        <begin position="371"/>
        <end position="393"/>
    </location>
</feature>
<feature type="domain" description="Ig-like" evidence="26">
    <location>
        <begin position="237"/>
        <end position="344"/>
    </location>
</feature>
<comment type="catalytic activity">
    <reaction evidence="17 18">
        <text>L-tyrosyl-[protein] + ATP = O-phospho-L-tyrosyl-[protein] + ADP + H(+)</text>
        <dbReference type="Rhea" id="RHEA:10596"/>
        <dbReference type="Rhea" id="RHEA-COMP:10136"/>
        <dbReference type="Rhea" id="RHEA-COMP:20101"/>
        <dbReference type="ChEBI" id="CHEBI:15378"/>
        <dbReference type="ChEBI" id="CHEBI:30616"/>
        <dbReference type="ChEBI" id="CHEBI:46858"/>
        <dbReference type="ChEBI" id="CHEBI:61978"/>
        <dbReference type="ChEBI" id="CHEBI:456216"/>
        <dbReference type="EC" id="2.7.10.1"/>
    </reaction>
</comment>
<dbReference type="GO" id="GO:0005886">
    <property type="term" value="C:plasma membrane"/>
    <property type="evidence" value="ECO:0007669"/>
    <property type="project" value="TreeGrafter"/>
</dbReference>
<protein>
    <recommendedName>
        <fullName evidence="18">Fibroblast growth factor receptor</fullName>
        <ecNumber evidence="18">2.7.10.1</ecNumber>
    </recommendedName>
</protein>
<dbReference type="Gene3D" id="2.60.40.10">
    <property type="entry name" value="Immunoglobulins"/>
    <property type="match status" value="3"/>
</dbReference>
<feature type="binding site" evidence="20">
    <location>
        <position position="663"/>
    </location>
    <ligand>
        <name>ATP</name>
        <dbReference type="ChEBI" id="CHEBI:30616"/>
    </ligand>
</feature>
<dbReference type="InterPro" id="IPR013098">
    <property type="entry name" value="Ig_I-set"/>
</dbReference>